<evidence type="ECO:0000313" key="2">
    <source>
        <dbReference type="EMBL" id="CAI2381778.1"/>
    </source>
</evidence>
<proteinExistence type="predicted"/>
<accession>A0AAD1XY98</accession>
<evidence type="ECO:0000313" key="3">
    <source>
        <dbReference type="Proteomes" id="UP001295684"/>
    </source>
</evidence>
<keyword evidence="1" id="KW-1133">Transmembrane helix</keyword>
<feature type="transmembrane region" description="Helical" evidence="1">
    <location>
        <begin position="78"/>
        <end position="104"/>
    </location>
</feature>
<name>A0AAD1XY98_EUPCR</name>
<organism evidence="2 3">
    <name type="scientific">Euplotes crassus</name>
    <dbReference type="NCBI Taxonomy" id="5936"/>
    <lineage>
        <taxon>Eukaryota</taxon>
        <taxon>Sar</taxon>
        <taxon>Alveolata</taxon>
        <taxon>Ciliophora</taxon>
        <taxon>Intramacronucleata</taxon>
        <taxon>Spirotrichea</taxon>
        <taxon>Hypotrichia</taxon>
        <taxon>Euplotida</taxon>
        <taxon>Euplotidae</taxon>
        <taxon>Moneuplotes</taxon>
    </lineage>
</organism>
<evidence type="ECO:0000256" key="1">
    <source>
        <dbReference type="SAM" id="Phobius"/>
    </source>
</evidence>
<dbReference type="EMBL" id="CAMPGE010023902">
    <property type="protein sequence ID" value="CAI2381778.1"/>
    <property type="molecule type" value="Genomic_DNA"/>
</dbReference>
<feature type="transmembrane region" description="Helical" evidence="1">
    <location>
        <begin position="124"/>
        <end position="142"/>
    </location>
</feature>
<keyword evidence="1" id="KW-0472">Membrane</keyword>
<feature type="transmembrane region" description="Helical" evidence="1">
    <location>
        <begin position="12"/>
        <end position="35"/>
    </location>
</feature>
<dbReference type="Proteomes" id="UP001295684">
    <property type="component" value="Unassembled WGS sequence"/>
</dbReference>
<reference evidence="2" key="1">
    <citation type="submission" date="2023-07" db="EMBL/GenBank/DDBJ databases">
        <authorList>
            <consortium name="AG Swart"/>
            <person name="Singh M."/>
            <person name="Singh A."/>
            <person name="Seah K."/>
            <person name="Emmerich C."/>
        </authorList>
    </citation>
    <scope>NUCLEOTIDE SEQUENCE</scope>
    <source>
        <strain evidence="2">DP1</strain>
    </source>
</reference>
<keyword evidence="1" id="KW-0812">Transmembrane</keyword>
<comment type="caution">
    <text evidence="2">The sequence shown here is derived from an EMBL/GenBank/DDBJ whole genome shotgun (WGS) entry which is preliminary data.</text>
</comment>
<dbReference type="AlphaFoldDB" id="A0AAD1XY98"/>
<sequence length="180" mass="20621">MFPKEDNRAKCFQVWKFINIAVIILVLVTCGVINYNSDACLRISCVATIFGHHLVFAVPSIIFHILERRFNIFSCLRANTTFICLASLFYLCVMIWTLITYIKINTTEDEDTQEVLSLLLFHDLIPGCIIATPFLIIASFYIDENPIQTEHDIESDMEMPVIHPSHLALAITLSHQNRVF</sequence>
<keyword evidence="3" id="KW-1185">Reference proteome</keyword>
<gene>
    <name evidence="2" type="ORF">ECRASSUSDP1_LOCUS23243</name>
</gene>
<feature type="transmembrane region" description="Helical" evidence="1">
    <location>
        <begin position="41"/>
        <end position="66"/>
    </location>
</feature>
<protein>
    <submittedName>
        <fullName evidence="2">Uncharacterized protein</fullName>
    </submittedName>
</protein>